<gene>
    <name evidence="2" type="ORF">H0485_21145</name>
</gene>
<dbReference type="Pfam" id="PF13776">
    <property type="entry name" value="DUF4172"/>
    <property type="match status" value="1"/>
</dbReference>
<protein>
    <submittedName>
        <fullName evidence="2">Fic family protein</fullName>
    </submittedName>
</protein>
<evidence type="ECO:0000313" key="3">
    <source>
        <dbReference type="Proteomes" id="UP001198571"/>
    </source>
</evidence>
<dbReference type="Gene3D" id="1.10.3290.10">
    <property type="entry name" value="Fido-like domain"/>
    <property type="match status" value="1"/>
</dbReference>
<evidence type="ECO:0000259" key="1">
    <source>
        <dbReference type="PROSITE" id="PS51459"/>
    </source>
</evidence>
<evidence type="ECO:0000313" key="2">
    <source>
        <dbReference type="EMBL" id="MCB5412461.1"/>
    </source>
</evidence>
<proteinExistence type="predicted"/>
<keyword evidence="3" id="KW-1185">Reference proteome</keyword>
<organism evidence="2 3">
    <name type="scientific">Pseudogemmobacter faecipullorum</name>
    <dbReference type="NCBI Taxonomy" id="2755041"/>
    <lineage>
        <taxon>Bacteria</taxon>
        <taxon>Pseudomonadati</taxon>
        <taxon>Pseudomonadota</taxon>
        <taxon>Alphaproteobacteria</taxon>
        <taxon>Rhodobacterales</taxon>
        <taxon>Paracoccaceae</taxon>
        <taxon>Pseudogemmobacter</taxon>
    </lineage>
</organism>
<feature type="domain" description="Fido" evidence="1">
    <location>
        <begin position="93"/>
        <end position="245"/>
    </location>
</feature>
<name>A0ABS8CSU5_9RHOB</name>
<dbReference type="PANTHER" id="PTHR13504">
    <property type="entry name" value="FIDO DOMAIN-CONTAINING PROTEIN DDB_G0283145"/>
    <property type="match status" value="1"/>
</dbReference>
<dbReference type="SUPFAM" id="SSF140931">
    <property type="entry name" value="Fic-like"/>
    <property type="match status" value="1"/>
</dbReference>
<dbReference type="PANTHER" id="PTHR13504:SF33">
    <property type="entry name" value="FIC FAMILY PROTEIN"/>
    <property type="match status" value="1"/>
</dbReference>
<dbReference type="EMBL" id="JACDXX010000075">
    <property type="protein sequence ID" value="MCB5412461.1"/>
    <property type="molecule type" value="Genomic_DNA"/>
</dbReference>
<sequence length="343" mass="38153">MAMPPLARALEAVGEIQGLQAGLEEGDQQQLRLGRIIDEALASFSIEGVSLNAAEIEASVIASLRHRNQAPPSRRPDAIAELMLEARDYQGPLDEPGLFAWHNLLFYGVEIEDRGRWRSFELEIVRSDQAARQDEVLYRAPPPERLEGEMAAFLAWLARPSDSHPAIRAALAHLWFESIHPFSDGNGRIGRAIIDHVFARERALPFSLSRQIEREKKAYYEALQAGRREGQGGIDATPFVEWFLHCLLRAAEASRKEALFRTRRNAFFTRFGPVLNARQEKALRLLFAQGPERLAEGISARSWRRMTGAASATASRDLAGLAEAGILTQGEGAGRSTLWHLSA</sequence>
<dbReference type="Pfam" id="PF02661">
    <property type="entry name" value="Fic"/>
    <property type="match status" value="1"/>
</dbReference>
<comment type="caution">
    <text evidence="2">The sequence shown here is derived from an EMBL/GenBank/DDBJ whole genome shotgun (WGS) entry which is preliminary data.</text>
</comment>
<accession>A0ABS8CSU5</accession>
<dbReference type="InterPro" id="IPR025230">
    <property type="entry name" value="DUF4172"/>
</dbReference>
<dbReference type="Proteomes" id="UP001198571">
    <property type="component" value="Unassembled WGS sequence"/>
</dbReference>
<dbReference type="InterPro" id="IPR040198">
    <property type="entry name" value="Fido_containing"/>
</dbReference>
<dbReference type="PROSITE" id="PS51459">
    <property type="entry name" value="FIDO"/>
    <property type="match status" value="1"/>
</dbReference>
<dbReference type="InterPro" id="IPR036597">
    <property type="entry name" value="Fido-like_dom_sf"/>
</dbReference>
<dbReference type="InterPro" id="IPR003812">
    <property type="entry name" value="Fido"/>
</dbReference>
<reference evidence="2 3" key="1">
    <citation type="submission" date="2020-07" db="EMBL/GenBank/DDBJ databases">
        <title>Pseudogemmobacter sp. nov., isolated from poultry manure in Taiwan.</title>
        <authorList>
            <person name="Lin S.-Y."/>
            <person name="Tang Y.-S."/>
            <person name="Young C.-C."/>
        </authorList>
    </citation>
    <scope>NUCLEOTIDE SEQUENCE [LARGE SCALE GENOMIC DNA]</scope>
    <source>
        <strain evidence="2 3">CC-YST710</strain>
    </source>
</reference>